<evidence type="ECO:0000259" key="1">
    <source>
        <dbReference type="PROSITE" id="PS50181"/>
    </source>
</evidence>
<gene>
    <name evidence="2" type="ORF">I7I51_03018</name>
</gene>
<reference evidence="2" key="1">
    <citation type="submission" date="2021-01" db="EMBL/GenBank/DDBJ databases">
        <title>Chromosome-level genome assembly of a human fungal pathogen reveals clustering of transcriptionally co-regulated genes.</title>
        <authorList>
            <person name="Voorhies M."/>
            <person name="Cohen S."/>
            <person name="Shea T.P."/>
            <person name="Petrus S."/>
            <person name="Munoz J.F."/>
            <person name="Poplawski S."/>
            <person name="Goldman W.E."/>
            <person name="Michael T."/>
            <person name="Cuomo C.A."/>
            <person name="Sil A."/>
            <person name="Beyhan S."/>
        </authorList>
    </citation>
    <scope>NUCLEOTIDE SEQUENCE</scope>
    <source>
        <strain evidence="2">WU24</strain>
    </source>
</reference>
<evidence type="ECO:0000313" key="2">
    <source>
        <dbReference type="EMBL" id="QSS66806.1"/>
    </source>
</evidence>
<feature type="domain" description="F-box" evidence="1">
    <location>
        <begin position="2"/>
        <end position="47"/>
    </location>
</feature>
<dbReference type="Pfam" id="PF12937">
    <property type="entry name" value="F-box-like"/>
    <property type="match status" value="1"/>
</dbReference>
<evidence type="ECO:0000313" key="3">
    <source>
        <dbReference type="Proteomes" id="UP000663671"/>
    </source>
</evidence>
<dbReference type="CDD" id="cd09917">
    <property type="entry name" value="F-box_SF"/>
    <property type="match status" value="1"/>
</dbReference>
<dbReference type="SUPFAM" id="SSF81383">
    <property type="entry name" value="F-box domain"/>
    <property type="match status" value="1"/>
</dbReference>
<proteinExistence type="predicted"/>
<accession>A0A8A1MJZ6</accession>
<dbReference type="OrthoDB" id="4179498at2759"/>
<dbReference type="InterPro" id="IPR001810">
    <property type="entry name" value="F-box_dom"/>
</dbReference>
<dbReference type="Proteomes" id="UP000663671">
    <property type="component" value="Chromosome 6"/>
</dbReference>
<name>A0A8A1MJZ6_AJECA</name>
<dbReference type="PROSITE" id="PS50181">
    <property type="entry name" value="FBOX"/>
    <property type="match status" value="1"/>
</dbReference>
<dbReference type="VEuPathDB" id="FungiDB:I7I51_03018"/>
<dbReference type="EMBL" id="CP069116">
    <property type="protein sequence ID" value="QSS66806.1"/>
    <property type="molecule type" value="Genomic_DNA"/>
</dbReference>
<sequence>MQANITALPVELLWQIAGHLDTTDIAHLVHTCTRFRSSIKPYLYETINLASEKGYLKALKLLTVVDKDSTLAGLIKTLEIGDLRKEDTKEVDEWVRTVGWETSPSADESVARLLSQLSSLRSFRLNHLHGEVHLAAFNFATLPTLTTLKVLAESLVSRQALINHLPPALECLYVKEASNEANQHTLPQLLIDYITAAAELKLVSIQSDTEYWSDKAELLDNACENCGVELELQYRELRGGREPWAFS</sequence>
<protein>
    <recommendedName>
        <fullName evidence="1">F-box domain-containing protein</fullName>
    </recommendedName>
</protein>
<organism evidence="2 3">
    <name type="scientific">Ajellomyces capsulatus</name>
    <name type="common">Darling's disease fungus</name>
    <name type="synonym">Histoplasma capsulatum</name>
    <dbReference type="NCBI Taxonomy" id="5037"/>
    <lineage>
        <taxon>Eukaryota</taxon>
        <taxon>Fungi</taxon>
        <taxon>Dikarya</taxon>
        <taxon>Ascomycota</taxon>
        <taxon>Pezizomycotina</taxon>
        <taxon>Eurotiomycetes</taxon>
        <taxon>Eurotiomycetidae</taxon>
        <taxon>Onygenales</taxon>
        <taxon>Ajellomycetaceae</taxon>
        <taxon>Histoplasma</taxon>
    </lineage>
</organism>
<dbReference type="AlphaFoldDB" id="A0A8A1MJZ6"/>
<dbReference type="Gene3D" id="1.20.1280.50">
    <property type="match status" value="1"/>
</dbReference>
<dbReference type="InterPro" id="IPR036047">
    <property type="entry name" value="F-box-like_dom_sf"/>
</dbReference>